<dbReference type="AlphaFoldDB" id="A0A3S3ALV6"/>
<keyword evidence="2" id="KW-0472">Membrane</keyword>
<reference evidence="4 5" key="1">
    <citation type="submission" date="2018-11" db="EMBL/GenBank/DDBJ databases">
        <title>Rhodococcus spongicola sp. nov. and Rhodococcus xishaensis sp. nov. from marine sponges.</title>
        <authorList>
            <person name="Li L."/>
            <person name="Lin H.W."/>
        </authorList>
    </citation>
    <scope>NUCLEOTIDE SEQUENCE [LARGE SCALE GENOMIC DNA]</scope>
    <source>
        <strain evidence="4 5">CCTCC AB2014297</strain>
    </source>
</reference>
<proteinExistence type="predicted"/>
<keyword evidence="2" id="KW-0812">Transmembrane</keyword>
<feature type="region of interest" description="Disordered" evidence="1">
    <location>
        <begin position="61"/>
        <end position="80"/>
    </location>
</feature>
<organism evidence="4 5">
    <name type="scientific">Prescottella agglutinans</name>
    <dbReference type="NCBI Taxonomy" id="1644129"/>
    <lineage>
        <taxon>Bacteria</taxon>
        <taxon>Bacillati</taxon>
        <taxon>Actinomycetota</taxon>
        <taxon>Actinomycetes</taxon>
        <taxon>Mycobacteriales</taxon>
        <taxon>Nocardiaceae</taxon>
        <taxon>Prescottella</taxon>
    </lineage>
</organism>
<feature type="transmembrane region" description="Helical" evidence="2">
    <location>
        <begin position="81"/>
        <end position="101"/>
    </location>
</feature>
<evidence type="ECO:0000259" key="3">
    <source>
        <dbReference type="Pfam" id="PF08044"/>
    </source>
</evidence>
<accession>A0A3S3ALV6</accession>
<dbReference type="Proteomes" id="UP000286208">
    <property type="component" value="Unassembled WGS sequence"/>
</dbReference>
<gene>
    <name evidence="4" type="ORF">EGT67_03145</name>
</gene>
<evidence type="ECO:0000256" key="1">
    <source>
        <dbReference type="SAM" id="MobiDB-lite"/>
    </source>
</evidence>
<keyword evidence="2" id="KW-1133">Transmembrane helix</keyword>
<evidence type="ECO:0000256" key="2">
    <source>
        <dbReference type="SAM" id="Phobius"/>
    </source>
</evidence>
<dbReference type="OrthoDB" id="3534574at2"/>
<dbReference type="Pfam" id="PF08044">
    <property type="entry name" value="DUF1707"/>
    <property type="match status" value="1"/>
</dbReference>
<protein>
    <submittedName>
        <fullName evidence="4">DUF1707 domain-containing protein</fullName>
    </submittedName>
</protein>
<evidence type="ECO:0000313" key="4">
    <source>
        <dbReference type="EMBL" id="RVW11424.1"/>
    </source>
</evidence>
<comment type="caution">
    <text evidence="4">The sequence shown here is derived from an EMBL/GenBank/DDBJ whole genome shotgun (WGS) entry which is preliminary data.</text>
</comment>
<sequence>MAEAPDIRIGTAEREKALEALTQHFSDGRLTVSEFDERSGQITAATTRGQLDKIFADLPALTPPVPARPSRESGGAEDETSWRNTVMAVIPFVALALFFLVPVEARWMFFMLIPATAAVLFRGRRGRGGC</sequence>
<keyword evidence="5" id="KW-1185">Reference proteome</keyword>
<dbReference type="EMBL" id="RKLP01000001">
    <property type="protein sequence ID" value="RVW11424.1"/>
    <property type="molecule type" value="Genomic_DNA"/>
</dbReference>
<evidence type="ECO:0000313" key="5">
    <source>
        <dbReference type="Proteomes" id="UP000286208"/>
    </source>
</evidence>
<dbReference type="InterPro" id="IPR012551">
    <property type="entry name" value="DUF1707_SHOCT-like"/>
</dbReference>
<name>A0A3S3ALV6_9NOCA</name>
<dbReference type="RefSeq" id="WP_127914541.1">
    <property type="nucleotide sequence ID" value="NZ_RKLP01000001.1"/>
</dbReference>
<feature type="domain" description="DUF1707" evidence="3">
    <location>
        <begin position="7"/>
        <end position="59"/>
    </location>
</feature>